<dbReference type="InterPro" id="IPR027417">
    <property type="entry name" value="P-loop_NTPase"/>
</dbReference>
<evidence type="ECO:0000313" key="1">
    <source>
        <dbReference type="EMBL" id="ACV69269.1"/>
    </source>
</evidence>
<dbReference type="STRING" id="485915.Dret_1985"/>
<dbReference type="KEGG" id="drt:Dret_1985"/>
<name>C8X4P6_DESRD</name>
<dbReference type="HOGENOM" id="CLU_760468_0_0_7"/>
<organism evidence="1 2">
    <name type="scientific">Desulfohalobium retbaense (strain ATCC 49708 / DSM 5692 / JCM 16813 / HR100)</name>
    <dbReference type="NCBI Taxonomy" id="485915"/>
    <lineage>
        <taxon>Bacteria</taxon>
        <taxon>Pseudomonadati</taxon>
        <taxon>Thermodesulfobacteriota</taxon>
        <taxon>Desulfovibrionia</taxon>
        <taxon>Desulfovibrionales</taxon>
        <taxon>Desulfohalobiaceae</taxon>
        <taxon>Desulfohalobium</taxon>
    </lineage>
</organism>
<dbReference type="GO" id="GO:0016301">
    <property type="term" value="F:kinase activity"/>
    <property type="evidence" value="ECO:0007669"/>
    <property type="project" value="UniProtKB-KW"/>
</dbReference>
<keyword evidence="1" id="KW-0418">Kinase</keyword>
<dbReference type="Gene3D" id="3.40.50.300">
    <property type="entry name" value="P-loop containing nucleotide triphosphate hydrolases"/>
    <property type="match status" value="1"/>
</dbReference>
<sequence>MHSVTEIIQSIRKNHPPTHTLSLQFEDLPLAVHCNSLELYTFLAEYLHTFRAPFSSRTTTSITVHEGDPGLPELPWTVKPPEPGKAKIKEEFADLPDGRLIRKRQTGVVFALADQEHLAVGPVTDNPNQIINFINNRFIQHKLCRSCLLGHAAGISHNGRGMALAGFSGMGKSTLALHLMSSGCTFVSNDRIMVEADTQRLTMYGVAKHPRINPGTALHNPDLAGLIPEEKREALAKRGDLWELEDKYDAPIETFFGPDRFVLGAPMDILILLNWAHDDQPTHFQKVDLHERTDLLPAFQKAPGLFFWPSGNGDCRIIRPSQSNYLGYLSKCHVYEISGGVDFAAATEFCLDILNNAPLRSSREYACPQPAPASL</sequence>
<evidence type="ECO:0000313" key="2">
    <source>
        <dbReference type="Proteomes" id="UP000001052"/>
    </source>
</evidence>
<proteinExistence type="predicted"/>
<dbReference type="EMBL" id="CP001734">
    <property type="protein sequence ID" value="ACV69269.1"/>
    <property type="molecule type" value="Genomic_DNA"/>
</dbReference>
<dbReference type="NCBIfam" id="TIGR04355">
    <property type="entry name" value="HprK_rel_B"/>
    <property type="match status" value="1"/>
</dbReference>
<protein>
    <submittedName>
        <fullName evidence="1">HPr kinase</fullName>
    </submittedName>
</protein>
<dbReference type="SUPFAM" id="SSF53795">
    <property type="entry name" value="PEP carboxykinase-like"/>
    <property type="match status" value="1"/>
</dbReference>
<gene>
    <name evidence="1" type="ordered locus">Dret_1985</name>
</gene>
<dbReference type="AlphaFoldDB" id="C8X4P6"/>
<dbReference type="InterPro" id="IPR027597">
    <property type="entry name" value="HprK-rel_B"/>
</dbReference>
<keyword evidence="2" id="KW-1185">Reference proteome</keyword>
<reference evidence="2" key="1">
    <citation type="submission" date="2009-09" db="EMBL/GenBank/DDBJ databases">
        <title>The complete chromosome of Desulfohalobium retbaense DSM 5692.</title>
        <authorList>
            <consortium name="US DOE Joint Genome Institute (JGI-PGF)"/>
            <person name="Lucas S."/>
            <person name="Copeland A."/>
            <person name="Lapidus A."/>
            <person name="Glavina del Rio T."/>
            <person name="Dalin E."/>
            <person name="Tice H."/>
            <person name="Bruce D."/>
            <person name="Goodwin L."/>
            <person name="Pitluck S."/>
            <person name="Kyrpides N."/>
            <person name="Mavromatis K."/>
            <person name="Ivanova N."/>
            <person name="Mikhailova N."/>
            <person name="Munk A.C."/>
            <person name="Brettin T."/>
            <person name="Detter J.C."/>
            <person name="Han C."/>
            <person name="Tapia R."/>
            <person name="Larimer F."/>
            <person name="Land M."/>
            <person name="Hauser L."/>
            <person name="Markowitz V."/>
            <person name="Cheng J.-F."/>
            <person name="Hugenholtz P."/>
            <person name="Woyke T."/>
            <person name="Wu D."/>
            <person name="Spring S."/>
            <person name="Klenk H.-P."/>
            <person name="Eisen J.A."/>
        </authorList>
    </citation>
    <scope>NUCLEOTIDE SEQUENCE [LARGE SCALE GENOMIC DNA]</scope>
    <source>
        <strain evidence="2">DSM 5692</strain>
    </source>
</reference>
<dbReference type="eggNOG" id="COG1493">
    <property type="taxonomic scope" value="Bacteria"/>
</dbReference>
<dbReference type="Proteomes" id="UP000001052">
    <property type="component" value="Chromosome"/>
</dbReference>
<dbReference type="OrthoDB" id="5443147at2"/>
<keyword evidence="1" id="KW-0808">Transferase</keyword>
<accession>C8X4P6</accession>
<dbReference type="RefSeq" id="WP_015752412.1">
    <property type="nucleotide sequence ID" value="NC_013223.1"/>
</dbReference>
<reference evidence="1 2" key="2">
    <citation type="journal article" date="2010" name="Stand. Genomic Sci.">
        <title>Complete genome sequence of Desulfohalobium retbaense type strain (HR(100)).</title>
        <authorList>
            <person name="Spring S."/>
            <person name="Nolan M."/>
            <person name="Lapidus A."/>
            <person name="Glavina Del Rio T."/>
            <person name="Copeland A."/>
            <person name="Tice H."/>
            <person name="Cheng J.F."/>
            <person name="Lucas S."/>
            <person name="Land M."/>
            <person name="Chen F."/>
            <person name="Bruce D."/>
            <person name="Goodwin L."/>
            <person name="Pitluck S."/>
            <person name="Ivanova N."/>
            <person name="Mavromatis K."/>
            <person name="Mikhailova N."/>
            <person name="Pati A."/>
            <person name="Chen A."/>
            <person name="Palaniappan K."/>
            <person name="Hauser L."/>
            <person name="Chang Y.J."/>
            <person name="Jeffries C.D."/>
            <person name="Munk C."/>
            <person name="Kiss H."/>
            <person name="Chain P."/>
            <person name="Han C."/>
            <person name="Brettin T."/>
            <person name="Detter J.C."/>
            <person name="Schuler E."/>
            <person name="Goker M."/>
            <person name="Rohde M."/>
            <person name="Bristow J."/>
            <person name="Eisen J.A."/>
            <person name="Markowitz V."/>
            <person name="Hugenholtz P."/>
            <person name="Kyrpides N.C."/>
            <person name="Klenk H.P."/>
        </authorList>
    </citation>
    <scope>NUCLEOTIDE SEQUENCE [LARGE SCALE GENOMIC DNA]</scope>
    <source>
        <strain evidence="1 2">DSM 5692</strain>
    </source>
</reference>